<evidence type="ECO:0000256" key="9">
    <source>
        <dbReference type="ARBA" id="ARBA00023211"/>
    </source>
</evidence>
<comment type="caution">
    <text evidence="13">The sequence shown here is derived from an EMBL/GenBank/DDBJ whole genome shotgun (WGS) entry which is preliminary data.</text>
</comment>
<dbReference type="GO" id="GO:0003723">
    <property type="term" value="F:RNA binding"/>
    <property type="evidence" value="ECO:0007669"/>
    <property type="project" value="UniProtKB-UniRule"/>
</dbReference>
<dbReference type="AlphaFoldDB" id="A0AAV3AV24"/>
<dbReference type="Proteomes" id="UP001181693">
    <property type="component" value="Unassembled WGS sequence"/>
</dbReference>
<keyword evidence="8 11" id="KW-0694">RNA-binding</keyword>
<keyword evidence="10" id="KW-0456">Lyase</keyword>
<keyword evidence="4 11" id="KW-0540">Nuclease</keyword>
<dbReference type="InterPro" id="IPR018998">
    <property type="entry name" value="EndoU_C"/>
</dbReference>
<accession>A0AAV3AV24</accession>
<dbReference type="InterPro" id="IPR037227">
    <property type="entry name" value="EndoU-like"/>
</dbReference>
<evidence type="ECO:0000256" key="1">
    <source>
        <dbReference type="ARBA" id="ARBA00001936"/>
    </source>
</evidence>
<evidence type="ECO:0000256" key="5">
    <source>
        <dbReference type="ARBA" id="ARBA00022723"/>
    </source>
</evidence>
<evidence type="ECO:0000256" key="6">
    <source>
        <dbReference type="ARBA" id="ARBA00022759"/>
    </source>
</evidence>
<feature type="chain" id="PRO_5043096266" description="Protein endoU" evidence="11">
    <location>
        <begin position="18"/>
        <end position="308"/>
    </location>
</feature>
<feature type="domain" description="EndoU" evidence="12">
    <location>
        <begin position="36"/>
        <end position="308"/>
    </location>
</feature>
<proteinExistence type="inferred from homology"/>
<dbReference type="GO" id="GO:0046872">
    <property type="term" value="F:metal ion binding"/>
    <property type="evidence" value="ECO:0007669"/>
    <property type="project" value="UniProtKB-UniRule"/>
</dbReference>
<comment type="similarity">
    <text evidence="2 11">Belongs to the ENDOU family.</text>
</comment>
<dbReference type="EMBL" id="DYDO01000001">
    <property type="protein sequence ID" value="DBA32831.1"/>
    <property type="molecule type" value="Genomic_DNA"/>
</dbReference>
<keyword evidence="7 11" id="KW-0378">Hydrolase</keyword>
<evidence type="ECO:0000256" key="8">
    <source>
        <dbReference type="ARBA" id="ARBA00022884"/>
    </source>
</evidence>
<keyword evidence="14" id="KW-1185">Reference proteome</keyword>
<evidence type="ECO:0000256" key="3">
    <source>
        <dbReference type="ARBA" id="ARBA00011245"/>
    </source>
</evidence>
<comment type="cofactor">
    <cofactor evidence="1 11">
        <name>Mn(2+)</name>
        <dbReference type="ChEBI" id="CHEBI:29035"/>
    </cofactor>
</comment>
<feature type="signal peptide" evidence="11">
    <location>
        <begin position="1"/>
        <end position="17"/>
    </location>
</feature>
<organism evidence="13 14">
    <name type="scientific">Pyxicephalus adspersus</name>
    <name type="common">African bullfrog</name>
    <dbReference type="NCBI Taxonomy" id="30357"/>
    <lineage>
        <taxon>Eukaryota</taxon>
        <taxon>Metazoa</taxon>
        <taxon>Chordata</taxon>
        <taxon>Craniata</taxon>
        <taxon>Vertebrata</taxon>
        <taxon>Euteleostomi</taxon>
        <taxon>Amphibia</taxon>
        <taxon>Batrachia</taxon>
        <taxon>Anura</taxon>
        <taxon>Neobatrachia</taxon>
        <taxon>Ranoidea</taxon>
        <taxon>Pyxicephalidae</taxon>
        <taxon>Pyxicephalinae</taxon>
        <taxon>Pyxicephalus</taxon>
    </lineage>
</organism>
<evidence type="ECO:0000256" key="2">
    <source>
        <dbReference type="ARBA" id="ARBA00010168"/>
    </source>
</evidence>
<dbReference type="GO" id="GO:0016787">
    <property type="term" value="F:hydrolase activity"/>
    <property type="evidence" value="ECO:0007669"/>
    <property type="project" value="UniProtKB-KW"/>
</dbReference>
<dbReference type="EC" id="4.6.1.-" evidence="11"/>
<protein>
    <recommendedName>
        <fullName evidence="11">Protein endoU</fullName>
        <ecNumber evidence="11">4.6.1.-</ecNumber>
    </recommendedName>
</protein>
<evidence type="ECO:0000256" key="7">
    <source>
        <dbReference type="ARBA" id="ARBA00022801"/>
    </source>
</evidence>
<comment type="subunit">
    <text evidence="3 11">Monomer.</text>
</comment>
<sequence length="308" mass="35089">MKDTFVLLCIIPSVIYGTTLPNPMGKPHLTPHIVVTNDEIWNLAEQLYIADVNKAGSDDIMLNLQYKANSSQTSSGTDFASQKLFSYVNESKLFTLPTFAHLIALLDNYIKDTGAVESVTSEETQEQTAFLEAIFQTSVMGNLSRFFISKGYYTSLESFKNDLQEMWFGLYPRKKGTLDSSGFEHVFHGEIHKRKISGFHSWVQLYLLEKAGEINYLSYSKDGPWTGYPDVYSFQFKWSTYLKSLGSFFVGSSPEFDIAIYTLCYVTRPNRLCPIRFNGHSAKIQTYKWTTSSYRNGKRYIASSYPAI</sequence>
<gene>
    <name evidence="13" type="ORF">GDO54_000592</name>
</gene>
<dbReference type="SUPFAM" id="SSF142877">
    <property type="entry name" value="EndoU-like"/>
    <property type="match status" value="1"/>
</dbReference>
<dbReference type="PROSITE" id="PS51959">
    <property type="entry name" value="ENDOU"/>
    <property type="match status" value="1"/>
</dbReference>
<evidence type="ECO:0000256" key="4">
    <source>
        <dbReference type="ARBA" id="ARBA00022722"/>
    </source>
</evidence>
<reference evidence="13" key="1">
    <citation type="thesis" date="2020" institute="ProQuest LLC" country="789 East Eisenhower Parkway, Ann Arbor, MI, USA">
        <title>Comparative Genomics and Chromosome Evolution.</title>
        <authorList>
            <person name="Mudd A.B."/>
        </authorList>
    </citation>
    <scope>NUCLEOTIDE SEQUENCE</scope>
    <source>
        <strain evidence="13">1538</strain>
        <tissue evidence="13">Blood</tissue>
    </source>
</reference>
<dbReference type="PANTHER" id="PTHR12439">
    <property type="entry name" value="PLACENTAL PROTEIN 11-RELATED"/>
    <property type="match status" value="1"/>
</dbReference>
<dbReference type="PANTHER" id="PTHR12439:SF43">
    <property type="entry name" value="URIDYLATE-SPECIFIC ENDORIBONUCLEASE D"/>
    <property type="match status" value="1"/>
</dbReference>
<keyword evidence="11" id="KW-0732">Signal</keyword>
<dbReference type="Pfam" id="PF09412">
    <property type="entry name" value="XendoU"/>
    <property type="match status" value="1"/>
</dbReference>
<dbReference type="GO" id="GO:0004521">
    <property type="term" value="F:RNA endonuclease activity"/>
    <property type="evidence" value="ECO:0007669"/>
    <property type="project" value="UniProtKB-UniRule"/>
</dbReference>
<evidence type="ECO:0000313" key="14">
    <source>
        <dbReference type="Proteomes" id="UP001181693"/>
    </source>
</evidence>
<dbReference type="CDD" id="cd21159">
    <property type="entry name" value="XendoU"/>
    <property type="match status" value="1"/>
</dbReference>
<dbReference type="InterPro" id="IPR039787">
    <property type="entry name" value="ENDOU"/>
</dbReference>
<dbReference type="GO" id="GO:0016829">
    <property type="term" value="F:lyase activity"/>
    <property type="evidence" value="ECO:0007669"/>
    <property type="project" value="UniProtKB-KW"/>
</dbReference>
<keyword evidence="6 11" id="KW-0255">Endonuclease</keyword>
<name>A0AAV3AV24_PYXAD</name>
<evidence type="ECO:0000259" key="12">
    <source>
        <dbReference type="PROSITE" id="PS51959"/>
    </source>
</evidence>
<keyword evidence="5 11" id="KW-0479">Metal-binding</keyword>
<evidence type="ECO:0000313" key="13">
    <source>
        <dbReference type="EMBL" id="DBA32831.1"/>
    </source>
</evidence>
<evidence type="ECO:0000256" key="11">
    <source>
        <dbReference type="RuleBase" id="RU367085"/>
    </source>
</evidence>
<evidence type="ECO:0000256" key="10">
    <source>
        <dbReference type="ARBA" id="ARBA00023239"/>
    </source>
</evidence>
<keyword evidence="9 11" id="KW-0464">Manganese</keyword>